<accession>A0A8J3IWV3</accession>
<dbReference type="CDD" id="cd05269">
    <property type="entry name" value="TMR_SDR_a"/>
    <property type="match status" value="1"/>
</dbReference>
<reference evidence="2" key="1">
    <citation type="submission" date="2021-01" db="EMBL/GenBank/DDBJ databases">
        <title>Whole genome shotgun sequence of Actinocatenispora rupis NBRC 107355.</title>
        <authorList>
            <person name="Komaki H."/>
            <person name="Tamura T."/>
        </authorList>
    </citation>
    <scope>NUCLEOTIDE SEQUENCE</scope>
    <source>
        <strain evidence="2">NBRC 107355</strain>
    </source>
</reference>
<evidence type="ECO:0000259" key="1">
    <source>
        <dbReference type="Pfam" id="PF05368"/>
    </source>
</evidence>
<dbReference type="PANTHER" id="PTHR43162:SF1">
    <property type="entry name" value="PRESTALK A DIFFERENTIATION PROTEIN A"/>
    <property type="match status" value="1"/>
</dbReference>
<dbReference type="InterPro" id="IPR008030">
    <property type="entry name" value="NmrA-like"/>
</dbReference>
<dbReference type="AlphaFoldDB" id="A0A8J3IWV3"/>
<name>A0A8J3IWV3_9ACTN</name>
<dbReference type="InterPro" id="IPR051604">
    <property type="entry name" value="Ergot_Alk_Oxidoreductase"/>
</dbReference>
<keyword evidence="3" id="KW-1185">Reference proteome</keyword>
<feature type="domain" description="NmrA-like" evidence="1">
    <location>
        <begin position="4"/>
        <end position="249"/>
    </location>
</feature>
<comment type="caution">
    <text evidence="2">The sequence shown here is derived from an EMBL/GenBank/DDBJ whole genome shotgun (WGS) entry which is preliminary data.</text>
</comment>
<organism evidence="2 3">
    <name type="scientific">Actinocatenispora rupis</name>
    <dbReference type="NCBI Taxonomy" id="519421"/>
    <lineage>
        <taxon>Bacteria</taxon>
        <taxon>Bacillati</taxon>
        <taxon>Actinomycetota</taxon>
        <taxon>Actinomycetes</taxon>
        <taxon>Micromonosporales</taxon>
        <taxon>Micromonosporaceae</taxon>
        <taxon>Actinocatenispora</taxon>
    </lineage>
</organism>
<evidence type="ECO:0000313" key="2">
    <source>
        <dbReference type="EMBL" id="GID10125.1"/>
    </source>
</evidence>
<proteinExistence type="predicted"/>
<protein>
    <submittedName>
        <fullName evidence="2">NAD(P)-dependent oxidoreductase</fullName>
    </submittedName>
</protein>
<dbReference type="EMBL" id="BOMB01000004">
    <property type="protein sequence ID" value="GID10125.1"/>
    <property type="molecule type" value="Genomic_DNA"/>
</dbReference>
<dbReference type="Pfam" id="PF05368">
    <property type="entry name" value="NmrA"/>
    <property type="match status" value="1"/>
</dbReference>
<dbReference type="Gene3D" id="3.90.25.10">
    <property type="entry name" value="UDP-galactose 4-epimerase, domain 1"/>
    <property type="match status" value="1"/>
</dbReference>
<dbReference type="SUPFAM" id="SSF51735">
    <property type="entry name" value="NAD(P)-binding Rossmann-fold domains"/>
    <property type="match status" value="1"/>
</dbReference>
<dbReference type="Gene3D" id="3.40.50.720">
    <property type="entry name" value="NAD(P)-binding Rossmann-like Domain"/>
    <property type="match status" value="1"/>
</dbReference>
<dbReference type="Proteomes" id="UP000612808">
    <property type="component" value="Unassembled WGS sequence"/>
</dbReference>
<dbReference type="PANTHER" id="PTHR43162">
    <property type="match status" value="1"/>
</dbReference>
<sequence>MEDAVILVLGATGSIGTPLVRELRRRGEPVRAFVRDPARGRALGVEYAVGDLDDPPSVAAALDGVDRLLLNAGGAVPTEGEQPMIGQQKAAIDAAVSAGVSRVVKISVWGAKPGGRLAEGAHWDIERHLARSGLTWSTLRPSGYMQNFVTGAGAFTADGDLLGAYGDARVSYVDCFDIAASAAALLTGPPRPGATFTLTGPEALTHNEIADQLSAAWGRPVRYIDLPGDEFVARLTAQGVPAGFAADVAALYADVARGSLAATTDDVERLTGRPPRSFAAFLKDTPPPVHATARGRDA</sequence>
<evidence type="ECO:0000313" key="3">
    <source>
        <dbReference type="Proteomes" id="UP000612808"/>
    </source>
</evidence>
<gene>
    <name evidence="2" type="ORF">Aru02nite_10140</name>
</gene>
<dbReference type="InterPro" id="IPR036291">
    <property type="entry name" value="NAD(P)-bd_dom_sf"/>
</dbReference>